<dbReference type="Proteomes" id="UP000324222">
    <property type="component" value="Unassembled WGS sequence"/>
</dbReference>
<reference evidence="1 2" key="1">
    <citation type="submission" date="2019-05" db="EMBL/GenBank/DDBJ databases">
        <title>Another draft genome of Portunus trituberculatus and its Hox gene families provides insights of decapod evolution.</title>
        <authorList>
            <person name="Jeong J.-H."/>
            <person name="Song I."/>
            <person name="Kim S."/>
            <person name="Choi T."/>
            <person name="Kim D."/>
            <person name="Ryu S."/>
            <person name="Kim W."/>
        </authorList>
    </citation>
    <scope>NUCLEOTIDE SEQUENCE [LARGE SCALE GENOMIC DNA]</scope>
    <source>
        <tissue evidence="1">Muscle</tissue>
    </source>
</reference>
<name>A0A5B7FXR0_PORTR</name>
<comment type="caution">
    <text evidence="1">The sequence shown here is derived from an EMBL/GenBank/DDBJ whole genome shotgun (WGS) entry which is preliminary data.</text>
</comment>
<proteinExistence type="predicted"/>
<keyword evidence="2" id="KW-1185">Reference proteome</keyword>
<evidence type="ECO:0000313" key="2">
    <source>
        <dbReference type="Proteomes" id="UP000324222"/>
    </source>
</evidence>
<evidence type="ECO:0000313" key="1">
    <source>
        <dbReference type="EMBL" id="MPC50366.1"/>
    </source>
</evidence>
<organism evidence="1 2">
    <name type="scientific">Portunus trituberculatus</name>
    <name type="common">Swimming crab</name>
    <name type="synonym">Neptunus trituberculatus</name>
    <dbReference type="NCBI Taxonomy" id="210409"/>
    <lineage>
        <taxon>Eukaryota</taxon>
        <taxon>Metazoa</taxon>
        <taxon>Ecdysozoa</taxon>
        <taxon>Arthropoda</taxon>
        <taxon>Crustacea</taxon>
        <taxon>Multicrustacea</taxon>
        <taxon>Malacostraca</taxon>
        <taxon>Eumalacostraca</taxon>
        <taxon>Eucarida</taxon>
        <taxon>Decapoda</taxon>
        <taxon>Pleocyemata</taxon>
        <taxon>Brachyura</taxon>
        <taxon>Eubrachyura</taxon>
        <taxon>Portunoidea</taxon>
        <taxon>Portunidae</taxon>
        <taxon>Portuninae</taxon>
        <taxon>Portunus</taxon>
    </lineage>
</organism>
<protein>
    <submittedName>
        <fullName evidence="1">Uncharacterized protein</fullName>
    </submittedName>
</protein>
<accession>A0A5B7FXR0</accession>
<sequence>MESRRAFHCAPGHWSWCRGRRILVDSQPVPLDWRCTRVVTPLLHTLTSRQPLNTGAKNALSSEPFLKFYNAIAATPANLTYSWQCFLHLWCVVVVVVS</sequence>
<gene>
    <name evidence="1" type="ORF">E2C01_044194</name>
</gene>
<dbReference type="AlphaFoldDB" id="A0A5B7FXR0"/>
<dbReference type="EMBL" id="VSRR010009461">
    <property type="protein sequence ID" value="MPC50366.1"/>
    <property type="molecule type" value="Genomic_DNA"/>
</dbReference>